<reference evidence="2 3" key="1">
    <citation type="submission" date="2023-03" db="EMBL/GenBank/DDBJ databases">
        <title>High recombination rates correlate with genetic variation in Cardiocondyla obscurior ants.</title>
        <authorList>
            <person name="Errbii M."/>
        </authorList>
    </citation>
    <scope>NUCLEOTIDE SEQUENCE [LARGE SCALE GENOMIC DNA]</scope>
    <source>
        <strain evidence="2">Alpha-2009</strain>
        <tissue evidence="2">Whole body</tissue>
    </source>
</reference>
<feature type="transmembrane region" description="Helical" evidence="1">
    <location>
        <begin position="234"/>
        <end position="253"/>
    </location>
</feature>
<protein>
    <submittedName>
        <fullName evidence="2">Uncharacterized protein</fullName>
    </submittedName>
</protein>
<sequence length="293" mass="34647">MPNEFLLNVLFVTCTCSVYYRRGTKFHKKKNKKKKKKILSRRADCLLRKARNLFRASTDGTHARADFRFPIKSLSVYRVSVRVHRDARVHVPRFRMKSDSRRCCEKHPKAYNNKFVSRNLTTASLIISVQFRNIYEVITSPVSIIFQFPLRRDESARIYCILQRKEYFPLAFLLTTFFVRDRTLPNLIKVTKPQRDLLAGGLLNNFMKLTLSFKLLPPTDSGLRYMLAWQEIRTIKIIVLVSHLFFSLFYIYVNYNRGIKNSVCLYEGNNNFTNKENVMGKYRGRDNDEKVQR</sequence>
<dbReference type="Proteomes" id="UP001430953">
    <property type="component" value="Unassembled WGS sequence"/>
</dbReference>
<keyword evidence="3" id="KW-1185">Reference proteome</keyword>
<organism evidence="2 3">
    <name type="scientific">Cardiocondyla obscurior</name>
    <dbReference type="NCBI Taxonomy" id="286306"/>
    <lineage>
        <taxon>Eukaryota</taxon>
        <taxon>Metazoa</taxon>
        <taxon>Ecdysozoa</taxon>
        <taxon>Arthropoda</taxon>
        <taxon>Hexapoda</taxon>
        <taxon>Insecta</taxon>
        <taxon>Pterygota</taxon>
        <taxon>Neoptera</taxon>
        <taxon>Endopterygota</taxon>
        <taxon>Hymenoptera</taxon>
        <taxon>Apocrita</taxon>
        <taxon>Aculeata</taxon>
        <taxon>Formicoidea</taxon>
        <taxon>Formicidae</taxon>
        <taxon>Myrmicinae</taxon>
        <taxon>Cardiocondyla</taxon>
    </lineage>
</organism>
<proteinExistence type="predicted"/>
<evidence type="ECO:0000256" key="1">
    <source>
        <dbReference type="SAM" id="Phobius"/>
    </source>
</evidence>
<evidence type="ECO:0000313" key="3">
    <source>
        <dbReference type="Proteomes" id="UP001430953"/>
    </source>
</evidence>
<keyword evidence="1" id="KW-0812">Transmembrane</keyword>
<name>A0AAW2FJ01_9HYME</name>
<dbReference type="EMBL" id="JADYXP020000010">
    <property type="protein sequence ID" value="KAL0115798.1"/>
    <property type="molecule type" value="Genomic_DNA"/>
</dbReference>
<comment type="caution">
    <text evidence="2">The sequence shown here is derived from an EMBL/GenBank/DDBJ whole genome shotgun (WGS) entry which is preliminary data.</text>
</comment>
<gene>
    <name evidence="2" type="ORF">PUN28_010975</name>
</gene>
<keyword evidence="1" id="KW-1133">Transmembrane helix</keyword>
<dbReference type="AlphaFoldDB" id="A0AAW2FJ01"/>
<evidence type="ECO:0000313" key="2">
    <source>
        <dbReference type="EMBL" id="KAL0115798.1"/>
    </source>
</evidence>
<keyword evidence="1" id="KW-0472">Membrane</keyword>
<accession>A0AAW2FJ01</accession>